<comment type="caution">
    <text evidence="7">The sequence shown here is derived from an EMBL/GenBank/DDBJ whole genome shotgun (WGS) entry which is preliminary data.</text>
</comment>
<evidence type="ECO:0000256" key="5">
    <source>
        <dbReference type="ARBA" id="ARBA00023163"/>
    </source>
</evidence>
<dbReference type="GO" id="GO:0009750">
    <property type="term" value="P:response to fructose"/>
    <property type="evidence" value="ECO:0007669"/>
    <property type="project" value="InterPro"/>
</dbReference>
<dbReference type="PROSITE" id="PS50932">
    <property type="entry name" value="HTH_LACI_2"/>
    <property type="match status" value="1"/>
</dbReference>
<dbReference type="Gene3D" id="1.10.260.40">
    <property type="entry name" value="lambda repressor-like DNA-binding domains"/>
    <property type="match status" value="1"/>
</dbReference>
<dbReference type="CDD" id="cd01392">
    <property type="entry name" value="HTH_LacI"/>
    <property type="match status" value="1"/>
</dbReference>
<reference evidence="7 8" key="1">
    <citation type="journal article" date="2014" name="Genome Announc.">
        <title>Draft Genome Sequences of Two Vibrionaceae Species, Vibrio ponticus C121 and Photobacterium aphoticum C119, Isolated as Coral Reef Microbiota.</title>
        <authorList>
            <person name="Al-saari N."/>
            <person name="Meirelles P.M."/>
            <person name="Mino S."/>
            <person name="Suda W."/>
            <person name="Oshima K."/>
            <person name="Hattori M."/>
            <person name="Ohkuma M."/>
            <person name="Thompson F.L."/>
            <person name="Gomez-Gil B."/>
            <person name="Sawabe T."/>
            <person name="Sawabe T."/>
        </authorList>
    </citation>
    <scope>NUCLEOTIDE SEQUENCE [LARGE SCALE GENOMIC DNA]</scope>
    <source>
        <strain evidence="7 8">JCM 19237</strain>
    </source>
</reference>
<dbReference type="InterPro" id="IPR028082">
    <property type="entry name" value="Peripla_BP_I"/>
</dbReference>
<keyword evidence="2" id="KW-0805">Transcription regulation</keyword>
<gene>
    <name evidence="7" type="ORF">JCM19237_4525</name>
</gene>
<dbReference type="GO" id="GO:0000976">
    <property type="term" value="F:transcription cis-regulatory region binding"/>
    <property type="evidence" value="ECO:0007669"/>
    <property type="project" value="TreeGrafter"/>
</dbReference>
<evidence type="ECO:0000259" key="6">
    <source>
        <dbReference type="PROSITE" id="PS50932"/>
    </source>
</evidence>
<dbReference type="NCBIfam" id="NF008452">
    <property type="entry name" value="PRK11303.1"/>
    <property type="match status" value="1"/>
</dbReference>
<proteinExistence type="predicted"/>
<dbReference type="EMBL" id="BBMN01000015">
    <property type="protein sequence ID" value="GAL07109.1"/>
    <property type="molecule type" value="Genomic_DNA"/>
</dbReference>
<accession>A0A090QZ17</accession>
<dbReference type="AlphaFoldDB" id="A0A090QZ17"/>
<dbReference type="InterPro" id="IPR010982">
    <property type="entry name" value="Lambda_DNA-bd_dom_sf"/>
</dbReference>
<dbReference type="InterPro" id="IPR012781">
    <property type="entry name" value="Fruct_sucro_rep"/>
</dbReference>
<dbReference type="Pfam" id="PF00356">
    <property type="entry name" value="LacI"/>
    <property type="match status" value="1"/>
</dbReference>
<dbReference type="GO" id="GO:0003700">
    <property type="term" value="F:DNA-binding transcription factor activity"/>
    <property type="evidence" value="ECO:0007669"/>
    <property type="project" value="TreeGrafter"/>
</dbReference>
<dbReference type="eggNOG" id="COG1609">
    <property type="taxonomic scope" value="Bacteria"/>
</dbReference>
<dbReference type="PANTHER" id="PTHR30146">
    <property type="entry name" value="LACI-RELATED TRANSCRIPTIONAL REPRESSOR"/>
    <property type="match status" value="1"/>
</dbReference>
<dbReference type="Proteomes" id="UP000029227">
    <property type="component" value="Unassembled WGS sequence"/>
</dbReference>
<dbReference type="PROSITE" id="PS00356">
    <property type="entry name" value="HTH_LACI_1"/>
    <property type="match status" value="1"/>
</dbReference>
<dbReference type="STRING" id="754436.JCM19237_4525"/>
<keyword evidence="5" id="KW-0804">Transcription</keyword>
<evidence type="ECO:0000256" key="2">
    <source>
        <dbReference type="ARBA" id="ARBA00023015"/>
    </source>
</evidence>
<keyword evidence="3" id="KW-0238">DNA-binding</keyword>
<dbReference type="SUPFAM" id="SSF47413">
    <property type="entry name" value="lambda repressor-like DNA-binding domains"/>
    <property type="match status" value="1"/>
</dbReference>
<feature type="domain" description="HTH lacI-type" evidence="6">
    <location>
        <begin position="1"/>
        <end position="58"/>
    </location>
</feature>
<evidence type="ECO:0000256" key="3">
    <source>
        <dbReference type="ARBA" id="ARBA00023125"/>
    </source>
</evidence>
<dbReference type="SMART" id="SM00354">
    <property type="entry name" value="HTH_LACI"/>
    <property type="match status" value="1"/>
</dbReference>
<dbReference type="Gene3D" id="3.40.50.2300">
    <property type="match status" value="2"/>
</dbReference>
<dbReference type="FunFam" id="1.10.260.40:FF:000008">
    <property type="entry name" value="Fructose repressor (Catabolite repressor/activator)"/>
    <property type="match status" value="1"/>
</dbReference>
<keyword evidence="4" id="KW-0010">Activator</keyword>
<evidence type="ECO:0000313" key="8">
    <source>
        <dbReference type="Proteomes" id="UP000029227"/>
    </source>
</evidence>
<dbReference type="PANTHER" id="PTHR30146:SF45">
    <property type="entry name" value="CATABOLITE REPRESSOR_ACTIVATOR"/>
    <property type="match status" value="1"/>
</dbReference>
<evidence type="ECO:0000256" key="1">
    <source>
        <dbReference type="ARBA" id="ARBA00022491"/>
    </source>
</evidence>
<dbReference type="Pfam" id="PF00532">
    <property type="entry name" value="Peripla_BP_1"/>
    <property type="match status" value="1"/>
</dbReference>
<protein>
    <submittedName>
        <fullName evidence="7">Fructose repressor FruR LacI family</fullName>
    </submittedName>
</protein>
<keyword evidence="1" id="KW-0678">Repressor</keyword>
<dbReference type="InterPro" id="IPR001761">
    <property type="entry name" value="Peripla_BP/Lac1_sug-bd_dom"/>
</dbReference>
<dbReference type="SUPFAM" id="SSF53822">
    <property type="entry name" value="Periplasmic binding protein-like I"/>
    <property type="match status" value="1"/>
</dbReference>
<dbReference type="NCBIfam" id="TIGR02417">
    <property type="entry name" value="fruct_sucro_rep"/>
    <property type="match status" value="1"/>
</dbReference>
<name>A0A090QZ17_9GAMM</name>
<evidence type="ECO:0000313" key="7">
    <source>
        <dbReference type="EMBL" id="GAL07109.1"/>
    </source>
</evidence>
<evidence type="ECO:0000256" key="4">
    <source>
        <dbReference type="ARBA" id="ARBA00023159"/>
    </source>
</evidence>
<sequence>MKLDEIAKLAGVSRTTASYVINGKAQKHRISEKTQAKVMAVVNEHNYRPDHAATSLRAGSSRSFGLIIPDLENSSYAKLAKLLESNVRKAGYQLIISCSDDDAETEMKVADTLLSRRIDALIVASALPADNDFYKRIQKSKVPVIAIDRALDDETFASVISEDLDGAFDLTASLLEQPTTSIGLIGAVPELGVSKEREQGFLSAIRAHGKQQAAKGHNDAALMTLTAYGASFSQAEGQRLVQQWIENDTLPEAILATSYTLFEGILDGLLANPDLMAKTRLATFGDNRLLDFLPIKIQSLPQQFELIADNALELTVNAVAGRYRTGVEVVPRKIKRR</sequence>
<organism evidence="7 8">
    <name type="scientific">Photobacterium aphoticum</name>
    <dbReference type="NCBI Taxonomy" id="754436"/>
    <lineage>
        <taxon>Bacteria</taxon>
        <taxon>Pseudomonadati</taxon>
        <taxon>Pseudomonadota</taxon>
        <taxon>Gammaproteobacteria</taxon>
        <taxon>Vibrionales</taxon>
        <taxon>Vibrionaceae</taxon>
        <taxon>Photobacterium</taxon>
    </lineage>
</organism>
<dbReference type="InterPro" id="IPR000843">
    <property type="entry name" value="HTH_LacI"/>
</dbReference>